<dbReference type="Gene3D" id="3.90.1640.10">
    <property type="entry name" value="inorganic pyrophosphatase (n-terminal core)"/>
    <property type="match status" value="1"/>
</dbReference>
<protein>
    <recommendedName>
        <fullName evidence="1">DDH domain-containing protein</fullName>
    </recommendedName>
</protein>
<accession>A0A292YII2</accession>
<dbReference type="InterPro" id="IPR051319">
    <property type="entry name" value="Oligoribo/pAp-PDE_c-di-AMP_PDE"/>
</dbReference>
<dbReference type="RefSeq" id="WP_096180380.1">
    <property type="nucleotide sequence ID" value="NZ_BDUF01000007.1"/>
</dbReference>
<sequence length="312" mass="34468">MKSFVEAMALIQGGNNLILCHDQADSDAIGAAYALARFIGGDIGVPQEIASHAKRLIEKLGMAVLYEPNVCDYANIVVVDTAHAAQLCNSMPQRFYVIDHHPNNHLLQRADAALHDEVSSTSQLVYRVLKEINANIDRQMALAMCAGILTDTIHFHKGDAEAFRTFGELLQIGGLDYEDVQNLYVVEDRNARDAIVNSALTARKASFSGYQILIAEIDVNIPTYAARALFDLGADASIVGYRKGEEVEVRMYLRNQLQENCGIQAVDVFRNAPSMKKGKTWGYSSFAGFRSNSAKLDLIFNDILRVLHDMLV</sequence>
<feature type="domain" description="DDH" evidence="1">
    <location>
        <begin position="17"/>
        <end position="148"/>
    </location>
</feature>
<name>A0A292YII2_9BACL</name>
<evidence type="ECO:0000313" key="2">
    <source>
        <dbReference type="EMBL" id="GAX88679.1"/>
    </source>
</evidence>
<dbReference type="InterPro" id="IPR001667">
    <property type="entry name" value="DDH_dom"/>
</dbReference>
<dbReference type="EMBL" id="BDUF01000007">
    <property type="protein sequence ID" value="GAX88679.1"/>
    <property type="molecule type" value="Genomic_DNA"/>
</dbReference>
<dbReference type="Proteomes" id="UP000217785">
    <property type="component" value="Unassembled WGS sequence"/>
</dbReference>
<organism evidence="2 3">
    <name type="scientific">Effusibacillus lacus</name>
    <dbReference type="NCBI Taxonomy" id="1348429"/>
    <lineage>
        <taxon>Bacteria</taxon>
        <taxon>Bacillati</taxon>
        <taxon>Bacillota</taxon>
        <taxon>Bacilli</taxon>
        <taxon>Bacillales</taxon>
        <taxon>Alicyclobacillaceae</taxon>
        <taxon>Effusibacillus</taxon>
    </lineage>
</organism>
<evidence type="ECO:0000259" key="1">
    <source>
        <dbReference type="Pfam" id="PF01368"/>
    </source>
</evidence>
<dbReference type="OrthoDB" id="9759476at2"/>
<dbReference type="InterPro" id="IPR038763">
    <property type="entry name" value="DHH_sf"/>
</dbReference>
<dbReference type="PANTHER" id="PTHR47618:SF1">
    <property type="entry name" value="BIFUNCTIONAL OLIGORIBONUCLEASE AND PAP PHOSPHATASE NRNA"/>
    <property type="match status" value="1"/>
</dbReference>
<comment type="caution">
    <text evidence="2">The sequence shown here is derived from an EMBL/GenBank/DDBJ whole genome shotgun (WGS) entry which is preliminary data.</text>
</comment>
<dbReference type="Pfam" id="PF01368">
    <property type="entry name" value="DHH"/>
    <property type="match status" value="1"/>
</dbReference>
<keyword evidence="3" id="KW-1185">Reference proteome</keyword>
<evidence type="ECO:0000313" key="3">
    <source>
        <dbReference type="Proteomes" id="UP000217785"/>
    </source>
</evidence>
<dbReference type="SUPFAM" id="SSF64182">
    <property type="entry name" value="DHH phosphoesterases"/>
    <property type="match status" value="1"/>
</dbReference>
<dbReference type="PANTHER" id="PTHR47618">
    <property type="entry name" value="BIFUNCTIONAL OLIGORIBONUCLEASE AND PAP PHOSPHATASE NRNA"/>
    <property type="match status" value="1"/>
</dbReference>
<gene>
    <name evidence="2" type="ORF">EFBL_0291</name>
</gene>
<reference evidence="3" key="1">
    <citation type="submission" date="2017-07" db="EMBL/GenBank/DDBJ databases">
        <title>Draft genome sequence of Effusibacillus lacus strain skLN1.</title>
        <authorList>
            <person name="Watanabe M."/>
            <person name="Kojima H."/>
            <person name="Fukui M."/>
        </authorList>
    </citation>
    <scope>NUCLEOTIDE SEQUENCE [LARGE SCALE GENOMIC DNA]</scope>
    <source>
        <strain evidence="3">skLN1</strain>
    </source>
</reference>
<proteinExistence type="predicted"/>
<dbReference type="AlphaFoldDB" id="A0A292YII2"/>